<keyword evidence="10" id="KW-1185">Reference proteome</keyword>
<comment type="similarity">
    <text evidence="2">Belongs to the peptidase S54 family.</text>
</comment>
<dbReference type="Gene3D" id="3.30.70.2350">
    <property type="match status" value="1"/>
</dbReference>
<feature type="transmembrane region" description="Helical" evidence="7">
    <location>
        <begin position="304"/>
        <end position="320"/>
    </location>
</feature>
<gene>
    <name evidence="9" type="primary">glpG</name>
    <name evidence="9" type="ORF">PNK_1905</name>
</gene>
<protein>
    <submittedName>
        <fullName evidence="9">Rhomboid family protein</fullName>
        <ecNumber evidence="9">3.4.21.105</ecNumber>
    </submittedName>
</protein>
<dbReference type="Proteomes" id="UP000069902">
    <property type="component" value="Chromosome cPNK"/>
</dbReference>
<dbReference type="EMBL" id="LN879502">
    <property type="protein sequence ID" value="CUI17510.1"/>
    <property type="molecule type" value="Genomic_DNA"/>
</dbReference>
<comment type="subcellular location">
    <subcellularLocation>
        <location evidence="1">Membrane</location>
        <topology evidence="1">Multi-pass membrane protein</topology>
    </subcellularLocation>
</comment>
<dbReference type="InterPro" id="IPR022764">
    <property type="entry name" value="Peptidase_S54_rhomboid_dom"/>
</dbReference>
<dbReference type="PANTHER" id="PTHR43731:SF14">
    <property type="entry name" value="PRESENILIN-ASSOCIATED RHOMBOID-LIKE PROTEIN, MITOCHONDRIAL"/>
    <property type="match status" value="1"/>
</dbReference>
<organism evidence="9 10">
    <name type="scientific">Candidatus Protochlamydia naegleriophila</name>
    <dbReference type="NCBI Taxonomy" id="389348"/>
    <lineage>
        <taxon>Bacteria</taxon>
        <taxon>Pseudomonadati</taxon>
        <taxon>Chlamydiota</taxon>
        <taxon>Chlamydiia</taxon>
        <taxon>Parachlamydiales</taxon>
        <taxon>Parachlamydiaceae</taxon>
        <taxon>Candidatus Protochlamydia</taxon>
    </lineage>
</organism>
<dbReference type="Gene3D" id="1.20.1540.10">
    <property type="entry name" value="Rhomboid-like"/>
    <property type="match status" value="1"/>
</dbReference>
<evidence type="ECO:0000256" key="1">
    <source>
        <dbReference type="ARBA" id="ARBA00004141"/>
    </source>
</evidence>
<feature type="transmembrane region" description="Helical" evidence="7">
    <location>
        <begin position="249"/>
        <end position="269"/>
    </location>
</feature>
<dbReference type="InterPro" id="IPR050925">
    <property type="entry name" value="Rhomboid_protease_S54"/>
</dbReference>
<dbReference type="InParanoid" id="A0A0U5JI93"/>
<feature type="transmembrane region" description="Helical" evidence="7">
    <location>
        <begin position="281"/>
        <end position="298"/>
    </location>
</feature>
<dbReference type="AlphaFoldDB" id="A0A0U5JI93"/>
<reference evidence="10" key="1">
    <citation type="submission" date="2015-09" db="EMBL/GenBank/DDBJ databases">
        <authorList>
            <person name="Bertelli C."/>
        </authorList>
    </citation>
    <scope>NUCLEOTIDE SEQUENCE [LARGE SCALE GENOMIC DNA]</scope>
    <source>
        <strain evidence="10">KNic</strain>
    </source>
</reference>
<dbReference type="GO" id="GO:0016020">
    <property type="term" value="C:membrane"/>
    <property type="evidence" value="ECO:0007669"/>
    <property type="project" value="UniProtKB-SubCell"/>
</dbReference>
<evidence type="ECO:0000256" key="2">
    <source>
        <dbReference type="ARBA" id="ARBA00009045"/>
    </source>
</evidence>
<dbReference type="Pfam" id="PF01694">
    <property type="entry name" value="Rhomboid"/>
    <property type="match status" value="1"/>
</dbReference>
<feature type="domain" description="Peptidase S54 rhomboid" evidence="8">
    <location>
        <begin position="240"/>
        <end position="387"/>
    </location>
</feature>
<keyword evidence="3 7" id="KW-0812">Transmembrane</keyword>
<dbReference type="SUPFAM" id="SSF144091">
    <property type="entry name" value="Rhomboid-like"/>
    <property type="match status" value="1"/>
</dbReference>
<dbReference type="InterPro" id="IPR038236">
    <property type="entry name" value="GlpG_N_sf"/>
</dbReference>
<sequence>MRVIGTLNDEKKGLTFSLFLHQKGIEHQLEMQPNTDWGSPDYGSSICKIWIQDEDQVEDAIKWYNLFKEHPLDPIFHASQPLAAQDFAVLSSSNRNAPPSPPASSKPTKLAGWENQPMGWMTRGFLIICCLLFLATQLIKSSSTAPNNVAVLSIVSSPVDKTLLYDYPQFYELVDRFIRFYGYEGLENTKDLPNEAQALLQKIEHTPFWQGFYHLALSEGFQNLFQGNFGAPLFEKISEGQVWRLFSPALLHGDIFHLFFNMLWLIVLGKQIEQRMSKGRYLLFILVAGIFSNTAQYLMSGPNFVGFSGILCAMLTFIWVRQQQAPWEGYQLDRLTISFMLIFIIGMALLQSLSFFVEKFFDLGMSPNIANTAHLSGAFIGLLLGRLNFFSWRHT</sequence>
<evidence type="ECO:0000256" key="3">
    <source>
        <dbReference type="ARBA" id="ARBA00022692"/>
    </source>
</evidence>
<dbReference type="EC" id="3.4.21.105" evidence="9"/>
<dbReference type="InterPro" id="IPR035952">
    <property type="entry name" value="Rhomboid-like_sf"/>
</dbReference>
<feature type="transmembrane region" description="Helical" evidence="7">
    <location>
        <begin position="369"/>
        <end position="389"/>
    </location>
</feature>
<keyword evidence="5 7" id="KW-1133">Transmembrane helix</keyword>
<dbReference type="PANTHER" id="PTHR43731">
    <property type="entry name" value="RHOMBOID PROTEASE"/>
    <property type="match status" value="1"/>
</dbReference>
<dbReference type="STRING" id="389348.PNK_1905"/>
<dbReference type="KEGG" id="pnl:PNK_1905"/>
<dbReference type="GO" id="GO:0004252">
    <property type="term" value="F:serine-type endopeptidase activity"/>
    <property type="evidence" value="ECO:0007669"/>
    <property type="project" value="InterPro"/>
</dbReference>
<evidence type="ECO:0000256" key="7">
    <source>
        <dbReference type="SAM" id="Phobius"/>
    </source>
</evidence>
<evidence type="ECO:0000313" key="10">
    <source>
        <dbReference type="Proteomes" id="UP000069902"/>
    </source>
</evidence>
<name>A0A0U5JI93_9BACT</name>
<evidence type="ECO:0000256" key="6">
    <source>
        <dbReference type="ARBA" id="ARBA00023136"/>
    </source>
</evidence>
<evidence type="ECO:0000259" key="8">
    <source>
        <dbReference type="Pfam" id="PF01694"/>
    </source>
</evidence>
<proteinExistence type="inferred from homology"/>
<dbReference type="RefSeq" id="WP_059061703.1">
    <property type="nucleotide sequence ID" value="NZ_LN879502.1"/>
</dbReference>
<accession>A0A0U5JI93</accession>
<evidence type="ECO:0000256" key="4">
    <source>
        <dbReference type="ARBA" id="ARBA00022801"/>
    </source>
</evidence>
<evidence type="ECO:0000313" key="9">
    <source>
        <dbReference type="EMBL" id="CUI17510.1"/>
    </source>
</evidence>
<keyword evidence="4 9" id="KW-0378">Hydrolase</keyword>
<dbReference type="PATRIC" id="fig|389348.3.peg.2139"/>
<evidence type="ECO:0000256" key="5">
    <source>
        <dbReference type="ARBA" id="ARBA00022989"/>
    </source>
</evidence>
<feature type="transmembrane region" description="Helical" evidence="7">
    <location>
        <begin position="332"/>
        <end position="357"/>
    </location>
</feature>
<keyword evidence="6 7" id="KW-0472">Membrane</keyword>